<feature type="transmembrane region" description="Helical" evidence="1">
    <location>
        <begin position="132"/>
        <end position="162"/>
    </location>
</feature>
<reference evidence="2 3" key="1">
    <citation type="submission" date="2018-08" db="EMBL/GenBank/DDBJ databases">
        <title>Murine metabolic-syndrome-specific gut microbial biobank.</title>
        <authorList>
            <person name="Liu C."/>
        </authorList>
    </citation>
    <scope>NUCLEOTIDE SEQUENCE [LARGE SCALE GENOMIC DNA]</scope>
    <source>
        <strain evidence="2 3">583</strain>
    </source>
</reference>
<keyword evidence="1" id="KW-0472">Membrane</keyword>
<feature type="transmembrane region" description="Helical" evidence="1">
    <location>
        <begin position="92"/>
        <end position="112"/>
    </location>
</feature>
<keyword evidence="1" id="KW-1133">Transmembrane helix</keyword>
<feature type="transmembrane region" description="Helical" evidence="1">
    <location>
        <begin position="51"/>
        <end position="71"/>
    </location>
</feature>
<keyword evidence="3" id="KW-1185">Reference proteome</keyword>
<accession>A0A845QZW9</accession>
<gene>
    <name evidence="2" type="ORF">D3Z33_10560</name>
</gene>
<dbReference type="RefSeq" id="WP_160197755.1">
    <property type="nucleotide sequence ID" value="NZ_QXXA01000011.1"/>
</dbReference>
<keyword evidence="1" id="KW-0812">Transmembrane</keyword>
<dbReference type="Proteomes" id="UP000467132">
    <property type="component" value="Unassembled WGS sequence"/>
</dbReference>
<organism evidence="2 3">
    <name type="scientific">Senegalia massiliensis</name>
    <dbReference type="NCBI Taxonomy" id="1720316"/>
    <lineage>
        <taxon>Bacteria</taxon>
        <taxon>Bacillati</taxon>
        <taxon>Bacillota</taxon>
        <taxon>Clostridia</taxon>
        <taxon>Eubacteriales</taxon>
        <taxon>Clostridiaceae</taxon>
        <taxon>Senegalia</taxon>
    </lineage>
</organism>
<comment type="caution">
    <text evidence="2">The sequence shown here is derived from an EMBL/GenBank/DDBJ whole genome shotgun (WGS) entry which is preliminary data.</text>
</comment>
<feature type="transmembrane region" description="Helical" evidence="1">
    <location>
        <begin position="7"/>
        <end position="25"/>
    </location>
</feature>
<dbReference type="EMBL" id="QXXA01000011">
    <property type="protein sequence ID" value="NBI07289.1"/>
    <property type="molecule type" value="Genomic_DNA"/>
</dbReference>
<dbReference type="AlphaFoldDB" id="A0A845QZW9"/>
<evidence type="ECO:0000313" key="3">
    <source>
        <dbReference type="Proteomes" id="UP000467132"/>
    </source>
</evidence>
<sequence>MNKKHLLSIIGLDFFMIIFISHYLTDNLILKNISYSIYTMMQNNKLTTVSLGFPQIFISTLLSLITIYLLNFLYFKFAKKDIRIIGNKNKRFLMIIDFFLVVITFIFIHFTTFEKLNALWNFYYYSNNMIHVPYSSIINLVISLILAMIVTPSIITVINIYINKLLYKIRKSKKMKGLI</sequence>
<proteinExistence type="predicted"/>
<protein>
    <submittedName>
        <fullName evidence="2">Uncharacterized protein</fullName>
    </submittedName>
</protein>
<evidence type="ECO:0000256" key="1">
    <source>
        <dbReference type="SAM" id="Phobius"/>
    </source>
</evidence>
<evidence type="ECO:0000313" key="2">
    <source>
        <dbReference type="EMBL" id="NBI07289.1"/>
    </source>
</evidence>
<name>A0A845QZW9_9CLOT</name>